<dbReference type="CDD" id="cd23767">
    <property type="entry name" value="IQCD"/>
    <property type="match status" value="1"/>
</dbReference>
<dbReference type="GO" id="GO:0016887">
    <property type="term" value="F:ATP hydrolysis activity"/>
    <property type="evidence" value="ECO:0007669"/>
    <property type="project" value="InterPro"/>
</dbReference>
<feature type="domain" description="ATPase AAA-type core" evidence="2">
    <location>
        <begin position="556"/>
        <end position="680"/>
    </location>
</feature>
<evidence type="ECO:0000259" key="2">
    <source>
        <dbReference type="Pfam" id="PF00004"/>
    </source>
</evidence>
<dbReference type="PANTHER" id="PTHR14690:SF0">
    <property type="entry name" value="IQ MOTIF CONTAINING WITH AAA DOMAIN 1"/>
    <property type="match status" value="1"/>
</dbReference>
<dbReference type="EMBL" id="JAWJWE010000001">
    <property type="protein sequence ID" value="KAK6645503.1"/>
    <property type="molecule type" value="Genomic_DNA"/>
</dbReference>
<proteinExistence type="predicted"/>
<dbReference type="Pfam" id="PF00612">
    <property type="entry name" value="IQ"/>
    <property type="match status" value="1"/>
</dbReference>
<dbReference type="SUPFAM" id="SSF52540">
    <property type="entry name" value="P-loop containing nucleoside triphosphate hydrolases"/>
    <property type="match status" value="1"/>
</dbReference>
<feature type="region of interest" description="Disordered" evidence="1">
    <location>
        <begin position="312"/>
        <end position="377"/>
    </location>
</feature>
<dbReference type="GO" id="GO:0005524">
    <property type="term" value="F:ATP binding"/>
    <property type="evidence" value="ECO:0007669"/>
    <property type="project" value="InterPro"/>
</dbReference>
<protein>
    <recommendedName>
        <fullName evidence="2">ATPase AAA-type core domain-containing protein</fullName>
    </recommendedName>
</protein>
<dbReference type="Gene3D" id="1.10.8.60">
    <property type="match status" value="1"/>
</dbReference>
<evidence type="ECO:0000313" key="4">
    <source>
        <dbReference type="Proteomes" id="UP001372834"/>
    </source>
</evidence>
<dbReference type="Gene3D" id="1.20.5.190">
    <property type="match status" value="1"/>
</dbReference>
<dbReference type="InterPro" id="IPR000048">
    <property type="entry name" value="IQ_motif_EF-hand-BS"/>
</dbReference>
<dbReference type="InterPro" id="IPR003959">
    <property type="entry name" value="ATPase_AAA_core"/>
</dbReference>
<dbReference type="InterPro" id="IPR027417">
    <property type="entry name" value="P-loop_NTPase"/>
</dbReference>
<dbReference type="PROSITE" id="PS50096">
    <property type="entry name" value="IQ"/>
    <property type="match status" value="1"/>
</dbReference>
<dbReference type="Gene3D" id="3.40.50.300">
    <property type="entry name" value="P-loop containing nucleotide triphosphate hydrolases"/>
    <property type="match status" value="1"/>
</dbReference>
<dbReference type="AlphaFoldDB" id="A0AAN8XQC9"/>
<reference evidence="3 4" key="1">
    <citation type="submission" date="2023-10" db="EMBL/GenBank/DDBJ databases">
        <title>Genomes of two closely related lineages of the louse Polyplax serrata with different host specificities.</title>
        <authorList>
            <person name="Martinu J."/>
            <person name="Tarabai H."/>
            <person name="Stefka J."/>
            <person name="Hypsa V."/>
        </authorList>
    </citation>
    <scope>NUCLEOTIDE SEQUENCE [LARGE SCALE GENOMIC DNA]</scope>
    <source>
        <strain evidence="3">HR10_N</strain>
    </source>
</reference>
<sequence length="807" mass="93492">MSYRTYNNLWGEAQRTLEDAVQIDTILQTSKPQRERAEAFQGVSELYVKYITVVNKLDQCYDQILQPQKRIIIRKLLDATIGRVLEMKNELVNLDMSEFSYFDNILLELKLLPQEVEIGVPKYYRRERENELRKRRETMDDILKKLGYLEEKEEEIEMSEEDAIRLIQIHERARQGRLRFQFMKEIRLLKEKGKSDVMPNTQAGSNFSAALSIQKTWRGYIARRKVLRRKLDEMLLIGMVHPSFVPQDARKRAFEVQELRRQLQEQYQIDYEKQNEIEKALCRKNKEGQMIEEMTDEIRAWYMQFKNQTGKFPEIPSDDSGGTAFLFRSSSRQGTESSLSKSTGGSSERSKKSRDKDLAKKKSEEEEDQGFKMGPSNFLNDLMNAKMEFEVFWREKLDDPDERPYIDMIKAEKEAEVERELRKIVDGMMREELEVLQAALDRDRAKKGKKAKRSNKKKGRRGGKKSKKKKEKDLTPDRTLESLFEELITNGIIKGYPEVPISAFKGERSYANYELRQEGKDPLPALGDIRQVITEYCILPLGSKMIHQNAPFIRSLLIAGPHASGKNMLVHAICTEVGAVLFDLSPANIVGKYPGKSGLIMLMHLVNKVARLMQPAVIYMNGAEKPFMKKVPKTDKTDPKRLKKDLPKLVKGFSPEDQIMLIGVSSTPWECDQKALQQTYNKFILIPKPDYASLSFLYMELLFQYSGVSRQFDVGAMAKLSDGYTVGTIIDAVQEVMTCKRVLQLVVQPLNHFELINALSKRQPIYKEEEEAFLQWLQKTPIGRKKAKYLEMLQEEEALNQKNKEAK</sequence>
<name>A0AAN8XQC9_POLSC</name>
<dbReference type="Proteomes" id="UP001372834">
    <property type="component" value="Unassembled WGS sequence"/>
</dbReference>
<evidence type="ECO:0000256" key="1">
    <source>
        <dbReference type="SAM" id="MobiDB-lite"/>
    </source>
</evidence>
<organism evidence="3 4">
    <name type="scientific">Polyplax serrata</name>
    <name type="common">Common mouse louse</name>
    <dbReference type="NCBI Taxonomy" id="468196"/>
    <lineage>
        <taxon>Eukaryota</taxon>
        <taxon>Metazoa</taxon>
        <taxon>Ecdysozoa</taxon>
        <taxon>Arthropoda</taxon>
        <taxon>Hexapoda</taxon>
        <taxon>Insecta</taxon>
        <taxon>Pterygota</taxon>
        <taxon>Neoptera</taxon>
        <taxon>Paraneoptera</taxon>
        <taxon>Psocodea</taxon>
        <taxon>Troctomorpha</taxon>
        <taxon>Phthiraptera</taxon>
        <taxon>Anoplura</taxon>
        <taxon>Polyplacidae</taxon>
        <taxon>Polyplax</taxon>
    </lineage>
</organism>
<feature type="compositionally biased region" description="Basic and acidic residues" evidence="1">
    <location>
        <begin position="348"/>
        <end position="364"/>
    </location>
</feature>
<gene>
    <name evidence="3" type="ORF">RUM43_001780</name>
</gene>
<dbReference type="InterPro" id="IPR052267">
    <property type="entry name" value="N-DRC_Component"/>
</dbReference>
<feature type="compositionally biased region" description="Low complexity" evidence="1">
    <location>
        <begin position="335"/>
        <end position="347"/>
    </location>
</feature>
<feature type="compositionally biased region" description="Basic residues" evidence="1">
    <location>
        <begin position="445"/>
        <end position="470"/>
    </location>
</feature>
<feature type="region of interest" description="Disordered" evidence="1">
    <location>
        <begin position="441"/>
        <end position="475"/>
    </location>
</feature>
<accession>A0AAN8XQC9</accession>
<dbReference type="PANTHER" id="PTHR14690">
    <property type="entry name" value="IQ MOTIF CONTAINING WITH AAA DOMAIN 1"/>
    <property type="match status" value="1"/>
</dbReference>
<evidence type="ECO:0000313" key="3">
    <source>
        <dbReference type="EMBL" id="KAK6645503.1"/>
    </source>
</evidence>
<comment type="caution">
    <text evidence="3">The sequence shown here is derived from an EMBL/GenBank/DDBJ whole genome shotgun (WGS) entry which is preliminary data.</text>
</comment>
<dbReference type="Pfam" id="PF00004">
    <property type="entry name" value="AAA"/>
    <property type="match status" value="1"/>
</dbReference>